<protein>
    <recommendedName>
        <fullName evidence="15">2-oxoglutarate dehydrogenase</fullName>
    </recommendedName>
</protein>
<keyword evidence="11" id="KW-0676">Redox-active center</keyword>
<comment type="similarity">
    <text evidence="2">Belongs to the DsbB family. BdbC subfamily.</text>
</comment>
<evidence type="ECO:0000256" key="9">
    <source>
        <dbReference type="ARBA" id="ARBA00023157"/>
    </source>
</evidence>
<feature type="transmembrane region" description="Helical" evidence="12">
    <location>
        <begin position="61"/>
        <end position="81"/>
    </location>
</feature>
<dbReference type="EMBL" id="MHVG01000019">
    <property type="protein sequence ID" value="OHA90491.1"/>
    <property type="molecule type" value="Genomic_DNA"/>
</dbReference>
<sequence length="139" mass="14972">MGKNAIALSFLTSLAAVGGSLFYSEIMGFEPCVLCWWIRVFLFPLVIIFGVALGRPITQNAFSYSVPLALLAAIVSLYFSYASLGGSAILPCTAEGGACSRVYVKAFGYITIPIMSLTVSLFVLLFAWAHKLFKKTPAN</sequence>
<evidence type="ECO:0000313" key="14">
    <source>
        <dbReference type="Proteomes" id="UP000178538"/>
    </source>
</evidence>
<dbReference type="GO" id="GO:0016020">
    <property type="term" value="C:membrane"/>
    <property type="evidence" value="ECO:0007669"/>
    <property type="project" value="UniProtKB-SubCell"/>
</dbReference>
<evidence type="ECO:0000313" key="13">
    <source>
        <dbReference type="EMBL" id="OHA90491.1"/>
    </source>
</evidence>
<evidence type="ECO:0000256" key="12">
    <source>
        <dbReference type="SAM" id="Phobius"/>
    </source>
</evidence>
<keyword evidence="7" id="KW-0560">Oxidoreductase</keyword>
<evidence type="ECO:0000256" key="2">
    <source>
        <dbReference type="ARBA" id="ARBA00007602"/>
    </source>
</evidence>
<name>A0A1G2T1H9_9BACT</name>
<dbReference type="Gene3D" id="1.20.1550.10">
    <property type="entry name" value="DsbB-like"/>
    <property type="match status" value="1"/>
</dbReference>
<dbReference type="InterPro" id="IPR003752">
    <property type="entry name" value="DiS_bond_form_DsbB/BdbC"/>
</dbReference>
<comment type="caution">
    <text evidence="13">The sequence shown here is derived from an EMBL/GenBank/DDBJ whole genome shotgun (WGS) entry which is preliminary data.</text>
</comment>
<dbReference type="GO" id="GO:0006457">
    <property type="term" value="P:protein folding"/>
    <property type="evidence" value="ECO:0007669"/>
    <property type="project" value="InterPro"/>
</dbReference>
<dbReference type="GO" id="GO:0015035">
    <property type="term" value="F:protein-disulfide reductase activity"/>
    <property type="evidence" value="ECO:0007669"/>
    <property type="project" value="InterPro"/>
</dbReference>
<keyword evidence="4 12" id="KW-0812">Transmembrane</keyword>
<feature type="transmembrane region" description="Helical" evidence="12">
    <location>
        <begin position="34"/>
        <end position="54"/>
    </location>
</feature>
<evidence type="ECO:0000256" key="1">
    <source>
        <dbReference type="ARBA" id="ARBA00004141"/>
    </source>
</evidence>
<keyword evidence="5" id="KW-0249">Electron transport</keyword>
<dbReference type="PANTHER" id="PTHR43469">
    <property type="entry name" value="DISULFIDE FORMATION PROTEIN-RELATED"/>
    <property type="match status" value="1"/>
</dbReference>
<proteinExistence type="inferred from homology"/>
<keyword evidence="6 12" id="KW-1133">Transmembrane helix</keyword>
<keyword evidence="3" id="KW-0813">Transport</keyword>
<evidence type="ECO:0000256" key="7">
    <source>
        <dbReference type="ARBA" id="ARBA00023002"/>
    </source>
</evidence>
<dbReference type="InterPro" id="IPR023380">
    <property type="entry name" value="DsbB-like_sf"/>
</dbReference>
<evidence type="ECO:0000256" key="8">
    <source>
        <dbReference type="ARBA" id="ARBA00023136"/>
    </source>
</evidence>
<accession>A0A1G2T1H9</accession>
<reference evidence="13 14" key="1">
    <citation type="journal article" date="2016" name="Nat. Commun.">
        <title>Thousands of microbial genomes shed light on interconnected biogeochemical processes in an aquifer system.</title>
        <authorList>
            <person name="Anantharaman K."/>
            <person name="Brown C.T."/>
            <person name="Hug L.A."/>
            <person name="Sharon I."/>
            <person name="Castelle C.J."/>
            <person name="Probst A.J."/>
            <person name="Thomas B.C."/>
            <person name="Singh A."/>
            <person name="Wilkins M.J."/>
            <person name="Karaoz U."/>
            <person name="Brodie E.L."/>
            <person name="Williams K.H."/>
            <person name="Hubbard S.S."/>
            <person name="Banfield J.F."/>
        </authorList>
    </citation>
    <scope>NUCLEOTIDE SEQUENCE [LARGE SCALE GENOMIC DNA]</scope>
</reference>
<dbReference type="AlphaFoldDB" id="A0A1G2T1H9"/>
<dbReference type="Pfam" id="PF02600">
    <property type="entry name" value="DsbB"/>
    <property type="match status" value="1"/>
</dbReference>
<evidence type="ECO:0000256" key="10">
    <source>
        <dbReference type="ARBA" id="ARBA00023186"/>
    </source>
</evidence>
<feature type="transmembrane region" description="Helical" evidence="12">
    <location>
        <begin position="106"/>
        <end position="129"/>
    </location>
</feature>
<evidence type="ECO:0000256" key="11">
    <source>
        <dbReference type="ARBA" id="ARBA00023284"/>
    </source>
</evidence>
<keyword evidence="9" id="KW-1015">Disulfide bond</keyword>
<evidence type="ECO:0000256" key="4">
    <source>
        <dbReference type="ARBA" id="ARBA00022692"/>
    </source>
</evidence>
<dbReference type="PANTHER" id="PTHR43469:SF1">
    <property type="entry name" value="SPBETA PROPHAGE-DERIVED DISULFIDE BOND FORMATION PROTEIN B"/>
    <property type="match status" value="1"/>
</dbReference>
<evidence type="ECO:0000256" key="3">
    <source>
        <dbReference type="ARBA" id="ARBA00022448"/>
    </source>
</evidence>
<dbReference type="SUPFAM" id="SSF158442">
    <property type="entry name" value="DsbB-like"/>
    <property type="match status" value="1"/>
</dbReference>
<dbReference type="Proteomes" id="UP000178538">
    <property type="component" value="Unassembled WGS sequence"/>
</dbReference>
<dbReference type="InterPro" id="IPR012187">
    <property type="entry name" value="Disulphide_bond_form_BdbC"/>
</dbReference>
<gene>
    <name evidence="13" type="ORF">A2832_02245</name>
</gene>
<evidence type="ECO:0008006" key="15">
    <source>
        <dbReference type="Google" id="ProtNLM"/>
    </source>
</evidence>
<keyword evidence="10" id="KW-0143">Chaperone</keyword>
<comment type="subcellular location">
    <subcellularLocation>
        <location evidence="1">Membrane</location>
        <topology evidence="1">Multi-pass membrane protein</topology>
    </subcellularLocation>
</comment>
<evidence type="ECO:0000256" key="5">
    <source>
        <dbReference type="ARBA" id="ARBA00022982"/>
    </source>
</evidence>
<organism evidence="13 14">
    <name type="scientific">Candidatus Zambryskibacteria bacterium RIFCSPHIGHO2_01_FULL_44_22b</name>
    <dbReference type="NCBI Taxonomy" id="1802737"/>
    <lineage>
        <taxon>Bacteria</taxon>
        <taxon>Candidatus Zambryskiibacteriota</taxon>
    </lineage>
</organism>
<dbReference type="STRING" id="1802737.A2832_02245"/>
<evidence type="ECO:0000256" key="6">
    <source>
        <dbReference type="ARBA" id="ARBA00022989"/>
    </source>
</evidence>
<keyword evidence="8 12" id="KW-0472">Membrane</keyword>